<accession>A0A6A6ETT2</accession>
<evidence type="ECO:0000259" key="1">
    <source>
        <dbReference type="Pfam" id="PF20237"/>
    </source>
</evidence>
<dbReference type="PANTHER" id="PTHR34502">
    <property type="entry name" value="DUF6594 DOMAIN-CONTAINING PROTEIN-RELATED"/>
    <property type="match status" value="1"/>
</dbReference>
<protein>
    <recommendedName>
        <fullName evidence="1">DUF6594 domain-containing protein</fullName>
    </recommendedName>
</protein>
<evidence type="ECO:0000313" key="2">
    <source>
        <dbReference type="EMBL" id="KAF2195547.1"/>
    </source>
</evidence>
<keyword evidence="3" id="KW-1185">Reference proteome</keyword>
<dbReference type="OrthoDB" id="5342093at2759"/>
<reference evidence="2" key="1">
    <citation type="journal article" date="2020" name="Stud. Mycol.">
        <title>101 Dothideomycetes genomes: a test case for predicting lifestyles and emergence of pathogens.</title>
        <authorList>
            <person name="Haridas S."/>
            <person name="Albert R."/>
            <person name="Binder M."/>
            <person name="Bloem J."/>
            <person name="Labutti K."/>
            <person name="Salamov A."/>
            <person name="Andreopoulos B."/>
            <person name="Baker S."/>
            <person name="Barry K."/>
            <person name="Bills G."/>
            <person name="Bluhm B."/>
            <person name="Cannon C."/>
            <person name="Castanera R."/>
            <person name="Culley D."/>
            <person name="Daum C."/>
            <person name="Ezra D."/>
            <person name="Gonzalez J."/>
            <person name="Henrissat B."/>
            <person name="Kuo A."/>
            <person name="Liang C."/>
            <person name="Lipzen A."/>
            <person name="Lutzoni F."/>
            <person name="Magnuson J."/>
            <person name="Mondo S."/>
            <person name="Nolan M."/>
            <person name="Ohm R."/>
            <person name="Pangilinan J."/>
            <person name="Park H.-J."/>
            <person name="Ramirez L."/>
            <person name="Alfaro M."/>
            <person name="Sun H."/>
            <person name="Tritt A."/>
            <person name="Yoshinaga Y."/>
            <person name="Zwiers L.-H."/>
            <person name="Turgeon B."/>
            <person name="Goodwin S."/>
            <person name="Spatafora J."/>
            <person name="Crous P."/>
            <person name="Grigoriev I."/>
        </authorList>
    </citation>
    <scope>NUCLEOTIDE SEQUENCE</scope>
    <source>
        <strain evidence="2">CBS 207.26</strain>
    </source>
</reference>
<gene>
    <name evidence="2" type="ORF">K469DRAFT_616292</name>
</gene>
<dbReference type="InterPro" id="IPR046529">
    <property type="entry name" value="DUF6594"/>
</dbReference>
<dbReference type="PANTHER" id="PTHR34502:SF5">
    <property type="entry name" value="DUF6594 DOMAIN-CONTAINING PROTEIN"/>
    <property type="match status" value="1"/>
</dbReference>
<dbReference type="AlphaFoldDB" id="A0A6A6ETT2"/>
<proteinExistence type="predicted"/>
<dbReference type="Pfam" id="PF20237">
    <property type="entry name" value="DUF6594"/>
    <property type="match status" value="1"/>
</dbReference>
<evidence type="ECO:0000313" key="3">
    <source>
        <dbReference type="Proteomes" id="UP000800200"/>
    </source>
</evidence>
<dbReference type="EMBL" id="ML994610">
    <property type="protein sequence ID" value="KAF2195547.1"/>
    <property type="molecule type" value="Genomic_DNA"/>
</dbReference>
<sequence>MEGYAKIAALMGTHPEFAIVRSFRALNIQNMLYLQAEITHLEAQLRRLVEDDFASGNRPHHAHDWWTLSQRDEVDDASQWEAVLKIREKLEKYNDALLKHSASVGKNTADITPG</sequence>
<dbReference type="Proteomes" id="UP000800200">
    <property type="component" value="Unassembled WGS sequence"/>
</dbReference>
<organism evidence="2 3">
    <name type="scientific">Zopfia rhizophila CBS 207.26</name>
    <dbReference type="NCBI Taxonomy" id="1314779"/>
    <lineage>
        <taxon>Eukaryota</taxon>
        <taxon>Fungi</taxon>
        <taxon>Dikarya</taxon>
        <taxon>Ascomycota</taxon>
        <taxon>Pezizomycotina</taxon>
        <taxon>Dothideomycetes</taxon>
        <taxon>Dothideomycetes incertae sedis</taxon>
        <taxon>Zopfiaceae</taxon>
        <taxon>Zopfia</taxon>
    </lineage>
</organism>
<name>A0A6A6ETT2_9PEZI</name>
<feature type="domain" description="DUF6594" evidence="1">
    <location>
        <begin position="4"/>
        <end position="102"/>
    </location>
</feature>